<keyword evidence="2" id="KW-1185">Reference proteome</keyword>
<sequence>MTEARPVEKVCVWLWCHGEDGRSDPPHGGFGEWKQVSTASPDLPARLAQSGRHTALSERCSLELDFCQVIHRDQNCPRVQSVRVYGVRHPRFSGSGVWSGLDAPLTLRRPPLSGSIGHHTTRSLIRISPCLLGLQVQKFLWLGAPANVPLLRPCLLPLNYSG</sequence>
<comment type="caution">
    <text evidence="1">The sequence shown here is derived from an EMBL/GenBank/DDBJ whole genome shotgun (WGS) entry which is preliminary data.</text>
</comment>
<organism evidence="1 2">
    <name type="scientific">Aspergillus heteromorphus CBS 117.55</name>
    <dbReference type="NCBI Taxonomy" id="1448321"/>
    <lineage>
        <taxon>Eukaryota</taxon>
        <taxon>Fungi</taxon>
        <taxon>Dikarya</taxon>
        <taxon>Ascomycota</taxon>
        <taxon>Pezizomycotina</taxon>
        <taxon>Eurotiomycetes</taxon>
        <taxon>Eurotiomycetidae</taxon>
        <taxon>Eurotiales</taxon>
        <taxon>Aspergillaceae</taxon>
        <taxon>Aspergillus</taxon>
        <taxon>Aspergillus subgen. Circumdati</taxon>
    </lineage>
</organism>
<dbReference type="Proteomes" id="UP000247233">
    <property type="component" value="Unassembled WGS sequence"/>
</dbReference>
<evidence type="ECO:0000313" key="1">
    <source>
        <dbReference type="EMBL" id="PWY88229.1"/>
    </source>
</evidence>
<gene>
    <name evidence="1" type="ORF">BO70DRAFT_177789</name>
</gene>
<dbReference type="RefSeq" id="XP_025401765.1">
    <property type="nucleotide sequence ID" value="XM_025538413.1"/>
</dbReference>
<dbReference type="GeneID" id="37060650"/>
<accession>A0A317WP14</accession>
<proteinExistence type="predicted"/>
<dbReference type="AlphaFoldDB" id="A0A317WP14"/>
<dbReference type="EMBL" id="MSFL01000005">
    <property type="protein sequence ID" value="PWY88229.1"/>
    <property type="molecule type" value="Genomic_DNA"/>
</dbReference>
<dbReference type="VEuPathDB" id="FungiDB:BO70DRAFT_177789"/>
<name>A0A317WP14_9EURO</name>
<evidence type="ECO:0000313" key="2">
    <source>
        <dbReference type="Proteomes" id="UP000247233"/>
    </source>
</evidence>
<protein>
    <submittedName>
        <fullName evidence="1">Uncharacterized protein</fullName>
    </submittedName>
</protein>
<reference evidence="1 2" key="1">
    <citation type="submission" date="2016-12" db="EMBL/GenBank/DDBJ databases">
        <title>The genomes of Aspergillus section Nigri reveals drivers in fungal speciation.</title>
        <authorList>
            <consortium name="DOE Joint Genome Institute"/>
            <person name="Vesth T.C."/>
            <person name="Nybo J."/>
            <person name="Theobald S."/>
            <person name="Brandl J."/>
            <person name="Frisvad J.C."/>
            <person name="Nielsen K.F."/>
            <person name="Lyhne E.K."/>
            <person name="Kogle M.E."/>
            <person name="Kuo A."/>
            <person name="Riley R."/>
            <person name="Clum A."/>
            <person name="Nolan M."/>
            <person name="Lipzen A."/>
            <person name="Salamov A."/>
            <person name="Henrissat B."/>
            <person name="Wiebenga A."/>
            <person name="De Vries R.P."/>
            <person name="Grigoriev I.V."/>
            <person name="Mortensen U.H."/>
            <person name="Andersen M.R."/>
            <person name="Baker S.E."/>
        </authorList>
    </citation>
    <scope>NUCLEOTIDE SEQUENCE [LARGE SCALE GENOMIC DNA]</scope>
    <source>
        <strain evidence="1 2">CBS 117.55</strain>
    </source>
</reference>